<dbReference type="EMBL" id="FVGW01000012">
    <property type="protein sequence ID" value="SKM68557.1"/>
    <property type="molecule type" value="Genomic_DNA"/>
</dbReference>
<evidence type="ECO:0000313" key="3">
    <source>
        <dbReference type="Proteomes" id="UP000190074"/>
    </source>
</evidence>
<evidence type="ECO:0000313" key="2">
    <source>
        <dbReference type="EMBL" id="SKZ47763.1"/>
    </source>
</evidence>
<dbReference type="Proteomes" id="UP000190366">
    <property type="component" value="Unassembled WGS sequence"/>
</dbReference>
<evidence type="ECO:0000313" key="1">
    <source>
        <dbReference type="EMBL" id="SKM68557.1"/>
    </source>
</evidence>
<name>A0A1U2REQ2_9MYCO</name>
<organism evidence="1 3">
    <name type="scientific">Mycobacteroides abscessus subsp. massiliense</name>
    <dbReference type="NCBI Taxonomy" id="1962118"/>
    <lineage>
        <taxon>Bacteria</taxon>
        <taxon>Bacillati</taxon>
        <taxon>Actinomycetota</taxon>
        <taxon>Actinomycetes</taxon>
        <taxon>Mycobacteriales</taxon>
        <taxon>Mycobacteriaceae</taxon>
        <taxon>Mycobacteroides</taxon>
        <taxon>Mycobacteroides abscessus</taxon>
    </lineage>
</organism>
<dbReference type="Proteomes" id="UP000190074">
    <property type="component" value="Unassembled WGS sequence"/>
</dbReference>
<gene>
    <name evidence="1" type="ORF">SAMEA2259716_04784</name>
    <name evidence="2" type="ORF">SAMEA2275630_04913</name>
</gene>
<sequence>MWAYVTAAPPGTAIHHARSEGMSIEAQLGAELLNELSELHWRYNAVHFEGGSKIAFPERLSLRELIYGREPVEEIDYDAHIANTEVDPRVRAMLQGG</sequence>
<proteinExistence type="predicted"/>
<reference evidence="3 4" key="1">
    <citation type="submission" date="2016-11" db="EMBL/GenBank/DDBJ databases">
        <authorList>
            <consortium name="Pathogen Informatics"/>
        </authorList>
    </citation>
    <scope>NUCLEOTIDE SEQUENCE [LARGE SCALE GENOMIC DNA]</scope>
    <source>
        <strain evidence="2 4">1168</strain>
        <strain evidence="1 3">911</strain>
    </source>
</reference>
<dbReference type="AlphaFoldDB" id="A0A1U2REQ2"/>
<dbReference type="RefSeq" id="WP_016887077.1">
    <property type="nucleotide sequence ID" value="NZ_FVHN01000004.1"/>
</dbReference>
<dbReference type="EMBL" id="FVQL01000001">
    <property type="protein sequence ID" value="SKZ47763.1"/>
    <property type="molecule type" value="Genomic_DNA"/>
</dbReference>
<protein>
    <submittedName>
        <fullName evidence="1">Uncharacterized protein</fullName>
    </submittedName>
</protein>
<evidence type="ECO:0000313" key="4">
    <source>
        <dbReference type="Proteomes" id="UP000190366"/>
    </source>
</evidence>
<accession>A0A1U2REQ2</accession>